<organism evidence="1 2">
    <name type="scientific">Lysobacter auxotrophicus</name>
    <dbReference type="NCBI Taxonomy" id="2992573"/>
    <lineage>
        <taxon>Bacteria</taxon>
        <taxon>Pseudomonadati</taxon>
        <taxon>Pseudomonadota</taxon>
        <taxon>Gammaproteobacteria</taxon>
        <taxon>Lysobacterales</taxon>
        <taxon>Lysobacteraceae</taxon>
        <taxon>Lysobacter</taxon>
    </lineage>
</organism>
<keyword evidence="1" id="KW-0238">DNA-binding</keyword>
<sequence length="125" mass="14740">MDTARLKRYCAAFPAAQEVLHGEPSNILVYSVGGKTFAYFKTSEPERWRFSFRTTPERFVELTDQPGIKPARWMGRWYWVTVVDVRRMPEDYLRELVTWSYRRALGTLSGKRRRELVGDEAFVAR</sequence>
<dbReference type="EMBL" id="AP027041">
    <property type="protein sequence ID" value="BDU15017.1"/>
    <property type="molecule type" value="Genomic_DNA"/>
</dbReference>
<keyword evidence="2" id="KW-1185">Reference proteome</keyword>
<dbReference type="Proteomes" id="UP001317822">
    <property type="component" value="Chromosome"/>
</dbReference>
<dbReference type="InterPro" id="IPR007351">
    <property type="entry name" value="YjbR"/>
</dbReference>
<dbReference type="PANTHER" id="PTHR35145:SF1">
    <property type="entry name" value="CYTOPLASMIC PROTEIN"/>
    <property type="match status" value="1"/>
</dbReference>
<dbReference type="Gene3D" id="3.90.1150.30">
    <property type="match status" value="1"/>
</dbReference>
<dbReference type="RefSeq" id="WP_281780557.1">
    <property type="nucleotide sequence ID" value="NZ_AP027041.1"/>
</dbReference>
<proteinExistence type="predicted"/>
<reference evidence="1 2" key="1">
    <citation type="journal article" date="2023" name="Int. J. Syst. Evol. Microbiol.">
        <title>Physiological and genomic analyses of cobalamin (vitamin B12)-auxotrophy of Lysobacter auxotrophicus sp. nov., a methionine-auxotrophic chitinolytic bacterium isolated from chitin-treated soil.</title>
        <authorList>
            <person name="Saito A."/>
            <person name="Dohra H."/>
            <person name="Hamada M."/>
            <person name="Moriuchi R."/>
            <person name="Kotsuchibashi Y."/>
            <person name="Mori K."/>
        </authorList>
    </citation>
    <scope>NUCLEOTIDE SEQUENCE [LARGE SCALE GENOMIC DNA]</scope>
    <source>
        <strain evidence="1 2">5-21a</strain>
    </source>
</reference>
<dbReference type="InterPro" id="IPR058532">
    <property type="entry name" value="YjbR/MT2646/Rv2570-like"/>
</dbReference>
<dbReference type="PANTHER" id="PTHR35145">
    <property type="entry name" value="CYTOPLASMIC PROTEIN-RELATED"/>
    <property type="match status" value="1"/>
</dbReference>
<dbReference type="InterPro" id="IPR038056">
    <property type="entry name" value="YjbR-like_sf"/>
</dbReference>
<name>A0ABN6UFE1_9GAMM</name>
<accession>A0ABN6UFE1</accession>
<dbReference type="Pfam" id="PF04237">
    <property type="entry name" value="YjbR"/>
    <property type="match status" value="1"/>
</dbReference>
<dbReference type="GO" id="GO:0003677">
    <property type="term" value="F:DNA binding"/>
    <property type="evidence" value="ECO:0007669"/>
    <property type="project" value="UniProtKB-KW"/>
</dbReference>
<protein>
    <submittedName>
        <fullName evidence="1">MmcQ/YjbR family DNA-binding protein</fullName>
    </submittedName>
</protein>
<evidence type="ECO:0000313" key="2">
    <source>
        <dbReference type="Proteomes" id="UP001317822"/>
    </source>
</evidence>
<evidence type="ECO:0000313" key="1">
    <source>
        <dbReference type="EMBL" id="BDU15017.1"/>
    </source>
</evidence>
<gene>
    <name evidence="1" type="ORF">LA521A_02180</name>
</gene>
<dbReference type="SUPFAM" id="SSF142906">
    <property type="entry name" value="YjbR-like"/>
    <property type="match status" value="1"/>
</dbReference>